<dbReference type="EMBL" id="QKZT01000027">
    <property type="protein sequence ID" value="PZX47018.1"/>
    <property type="molecule type" value="Genomic_DNA"/>
</dbReference>
<evidence type="ECO:0000313" key="2">
    <source>
        <dbReference type="Proteomes" id="UP000248882"/>
    </source>
</evidence>
<evidence type="ECO:0000313" key="1">
    <source>
        <dbReference type="EMBL" id="PZX47018.1"/>
    </source>
</evidence>
<keyword evidence="2" id="KW-1185">Reference proteome</keyword>
<dbReference type="Proteomes" id="UP000248882">
    <property type="component" value="Unassembled WGS sequence"/>
</dbReference>
<gene>
    <name evidence="1" type="ORF">LV85_04115</name>
</gene>
<accession>A0A2W7QEQ5</accession>
<proteinExistence type="predicted"/>
<name>A0A2W7QEQ5_9BACT</name>
<organism evidence="1 2">
    <name type="scientific">Algoriphagus chordae</name>
    <dbReference type="NCBI Taxonomy" id="237019"/>
    <lineage>
        <taxon>Bacteria</taxon>
        <taxon>Pseudomonadati</taxon>
        <taxon>Bacteroidota</taxon>
        <taxon>Cytophagia</taxon>
        <taxon>Cytophagales</taxon>
        <taxon>Cyclobacteriaceae</taxon>
        <taxon>Algoriphagus</taxon>
    </lineage>
</organism>
<reference evidence="1 2" key="1">
    <citation type="submission" date="2018-06" db="EMBL/GenBank/DDBJ databases">
        <title>Genomic Encyclopedia of Archaeal and Bacterial Type Strains, Phase II (KMG-II): from individual species to whole genera.</title>
        <authorList>
            <person name="Goeker M."/>
        </authorList>
    </citation>
    <scope>NUCLEOTIDE SEQUENCE [LARGE SCALE GENOMIC DNA]</scope>
    <source>
        <strain evidence="1 2">DSM 19830</strain>
    </source>
</reference>
<comment type="caution">
    <text evidence="1">The sequence shown here is derived from an EMBL/GenBank/DDBJ whole genome shotgun (WGS) entry which is preliminary data.</text>
</comment>
<sequence length="84" mass="9782">MTRTSAGWFRLLFVGHELRRRVETQLPLIIQIAIIAVREDTNRGGKQRNTNRGGKQRNTNIGEVVLFIVKIWFQADKSQLIFFL</sequence>
<dbReference type="AlphaFoldDB" id="A0A2W7QEQ5"/>
<protein>
    <submittedName>
        <fullName evidence="1">Uncharacterized protein</fullName>
    </submittedName>
</protein>